<evidence type="ECO:0000256" key="6">
    <source>
        <dbReference type="ARBA" id="ARBA00022747"/>
    </source>
</evidence>
<keyword evidence="5" id="KW-0949">S-adenosyl-L-methionine</keyword>
<keyword evidence="3 9" id="KW-0489">Methyltransferase</keyword>
<dbReference type="KEGG" id="cdev:CIGN_0169"/>
<name>A0A1X9SQK5_9BACT</name>
<evidence type="ECO:0000256" key="5">
    <source>
        <dbReference type="ARBA" id="ARBA00022691"/>
    </source>
</evidence>
<dbReference type="GO" id="GO:0015667">
    <property type="term" value="F:site-specific DNA-methyltransferase (cytosine-N4-specific) activity"/>
    <property type="evidence" value="ECO:0007669"/>
    <property type="project" value="UniProtKB-EC"/>
</dbReference>
<dbReference type="Pfam" id="PF01555">
    <property type="entry name" value="N6_N4_Mtase"/>
    <property type="match status" value="1"/>
</dbReference>
<keyword evidence="10" id="KW-1185">Reference proteome</keyword>
<dbReference type="GO" id="GO:0032259">
    <property type="term" value="P:methylation"/>
    <property type="evidence" value="ECO:0007669"/>
    <property type="project" value="UniProtKB-KW"/>
</dbReference>
<organism evidence="9 10">
    <name type="scientific">Campylobacter devanensis</name>
    <dbReference type="NCBI Taxonomy" id="3161138"/>
    <lineage>
        <taxon>Bacteria</taxon>
        <taxon>Pseudomonadati</taxon>
        <taxon>Campylobacterota</taxon>
        <taxon>Epsilonproteobacteria</taxon>
        <taxon>Campylobacterales</taxon>
        <taxon>Campylobacteraceae</taxon>
        <taxon>Campylobacter</taxon>
    </lineage>
</organism>
<gene>
    <name evidence="9" type="ORF">CIGN_0169</name>
</gene>
<dbReference type="STRING" id="1660064.CIGN_0169"/>
<comment type="catalytic activity">
    <reaction evidence="8">
        <text>a 2'-deoxycytidine in DNA + S-adenosyl-L-methionine = an N(4)-methyl-2'-deoxycytidine in DNA + S-adenosyl-L-homocysteine + H(+)</text>
        <dbReference type="Rhea" id="RHEA:16857"/>
        <dbReference type="Rhea" id="RHEA-COMP:11369"/>
        <dbReference type="Rhea" id="RHEA-COMP:13674"/>
        <dbReference type="ChEBI" id="CHEBI:15378"/>
        <dbReference type="ChEBI" id="CHEBI:57856"/>
        <dbReference type="ChEBI" id="CHEBI:59789"/>
        <dbReference type="ChEBI" id="CHEBI:85452"/>
        <dbReference type="ChEBI" id="CHEBI:137933"/>
        <dbReference type="EC" id="2.1.1.113"/>
    </reaction>
</comment>
<reference evidence="9 10" key="1">
    <citation type="journal article" date="2017" name="Genome Biol. Evol.">
        <title>Comparative Genomic Analysis Identifies a Campylobacter Clade Deficient in Selenium Metabolism.</title>
        <authorList>
            <person name="Miller W.G."/>
            <person name="Yee E."/>
            <person name="Lopes B.S."/>
            <person name="Chapman M.H."/>
            <person name="Huynh S."/>
            <person name="Bono J.L."/>
            <person name="Parker C.T."/>
            <person name="Strachan N.J.C."/>
            <person name="Forbes K.J."/>
        </authorList>
    </citation>
    <scope>NUCLEOTIDE SEQUENCE [LARGE SCALE GENOMIC DNA]</scope>
    <source>
        <strain evidence="9 10">NCTC 13003</strain>
    </source>
</reference>
<evidence type="ECO:0000256" key="7">
    <source>
        <dbReference type="ARBA" id="ARBA00023125"/>
    </source>
</evidence>
<keyword evidence="4" id="KW-0808">Transferase</keyword>
<evidence type="ECO:0000256" key="4">
    <source>
        <dbReference type="ARBA" id="ARBA00022679"/>
    </source>
</evidence>
<dbReference type="RefSeq" id="WP_086253187.1">
    <property type="nucleotide sequence ID" value="NZ_MJBG01000004.1"/>
</dbReference>
<sequence length="404" mass="47160">MKDILNYKNYSYNNFSYLHGMTAYLAMFPPNIPNYLINNFSQIGDLILDPFSGRGTTPFEACRNGRIGIGNDLNPLAFCLTKSKINLPKISNILKRISLLKNLYYEQEEYYINSVNLIAEDIKMLYEETTTLPQLFFLKNTLNRHRKVDNFILAVLTGIMHGKHRKDGTSIYCSIDMPNTFSMSPNYIKKFIETHRLQKIKQNVFDLLADRVNKLFRIKNYDESRMNEYSKGYCFNKDAIECSNAILKKYGKNSIQLIVTSPPYLKNINYGKYNWIRLWLLNEDVKKVDTDVSIYHQAQKIRGIKDNLPFKQYAIYMQNLFNSWYDILKLGSYAFVVIGDVEKQNLANDTWNFIENNGGCKLKYIDIIADNIEEKCLKKVTRIWGKKSGKATKIDRILILKKEI</sequence>
<dbReference type="GO" id="GO:0008170">
    <property type="term" value="F:N-methyltransferase activity"/>
    <property type="evidence" value="ECO:0007669"/>
    <property type="project" value="InterPro"/>
</dbReference>
<evidence type="ECO:0000256" key="2">
    <source>
        <dbReference type="ARBA" id="ARBA00012185"/>
    </source>
</evidence>
<dbReference type="InterPro" id="IPR017985">
    <property type="entry name" value="MeTrfase_CN4_CS"/>
</dbReference>
<dbReference type="AlphaFoldDB" id="A0A1X9SQK5"/>
<proteinExistence type="inferred from homology"/>
<keyword evidence="7" id="KW-0238">DNA-binding</keyword>
<evidence type="ECO:0000256" key="8">
    <source>
        <dbReference type="ARBA" id="ARBA00049120"/>
    </source>
</evidence>
<accession>A0A381D757</accession>
<evidence type="ECO:0000256" key="1">
    <source>
        <dbReference type="ARBA" id="ARBA00010203"/>
    </source>
</evidence>
<dbReference type="EMBL" id="CP018788">
    <property type="protein sequence ID" value="ARQ98495.1"/>
    <property type="molecule type" value="Genomic_DNA"/>
</dbReference>
<evidence type="ECO:0000256" key="3">
    <source>
        <dbReference type="ARBA" id="ARBA00022603"/>
    </source>
</evidence>
<accession>A0A1X9SQK5</accession>
<dbReference type="InterPro" id="IPR002941">
    <property type="entry name" value="DNA_methylase_N4/N6"/>
</dbReference>
<dbReference type="InterPro" id="IPR029063">
    <property type="entry name" value="SAM-dependent_MTases_sf"/>
</dbReference>
<keyword evidence="6" id="KW-0680">Restriction system</keyword>
<dbReference type="SUPFAM" id="SSF53335">
    <property type="entry name" value="S-adenosyl-L-methionine-dependent methyltransferases"/>
    <property type="match status" value="2"/>
</dbReference>
<evidence type="ECO:0000313" key="9">
    <source>
        <dbReference type="EMBL" id="ARQ98495.1"/>
    </source>
</evidence>
<dbReference type="OrthoDB" id="9773060at2"/>
<dbReference type="PROSITE" id="PS00093">
    <property type="entry name" value="N4_MTASE"/>
    <property type="match status" value="1"/>
</dbReference>
<dbReference type="GO" id="GO:0003677">
    <property type="term" value="F:DNA binding"/>
    <property type="evidence" value="ECO:0007669"/>
    <property type="project" value="UniProtKB-KW"/>
</dbReference>
<evidence type="ECO:0000313" key="10">
    <source>
        <dbReference type="Proteomes" id="UP000194309"/>
    </source>
</evidence>
<dbReference type="GO" id="GO:0009307">
    <property type="term" value="P:DNA restriction-modification system"/>
    <property type="evidence" value="ECO:0007669"/>
    <property type="project" value="UniProtKB-KW"/>
</dbReference>
<dbReference type="REBASE" id="201763">
    <property type="entry name" value="M.Csp13003ORF169P"/>
</dbReference>
<dbReference type="REBASE" id="421842">
    <property type="entry name" value="M.Cla13003ORF170P"/>
</dbReference>
<dbReference type="EC" id="2.1.1.113" evidence="2"/>
<dbReference type="Proteomes" id="UP000194309">
    <property type="component" value="Chromosome"/>
</dbReference>
<dbReference type="Gene3D" id="3.40.50.150">
    <property type="entry name" value="Vaccinia Virus protein VP39"/>
    <property type="match status" value="2"/>
</dbReference>
<protein>
    <recommendedName>
        <fullName evidence="2">site-specific DNA-methyltransferase (cytosine-N(4)-specific)</fullName>
        <ecNumber evidence="2">2.1.1.113</ecNumber>
    </recommendedName>
</protein>
<comment type="similarity">
    <text evidence="1">Belongs to the N(4)/N(6)-methyltransferase family. N(4) subfamily.</text>
</comment>